<comment type="caution">
    <text evidence="2">The sequence shown here is derived from an EMBL/GenBank/DDBJ whole genome shotgun (WGS) entry which is preliminary data.</text>
</comment>
<dbReference type="Proteomes" id="UP000295793">
    <property type="component" value="Unassembled WGS sequence"/>
</dbReference>
<dbReference type="RefSeq" id="WP_132701324.1">
    <property type="nucleotide sequence ID" value="NZ_SLZR01000006.1"/>
</dbReference>
<dbReference type="AlphaFoldDB" id="A0A4V6NY35"/>
<feature type="compositionally biased region" description="Polar residues" evidence="1">
    <location>
        <begin position="1"/>
        <end position="27"/>
    </location>
</feature>
<feature type="compositionally biased region" description="Polar residues" evidence="1">
    <location>
        <begin position="84"/>
        <end position="112"/>
    </location>
</feature>
<evidence type="ECO:0000256" key="1">
    <source>
        <dbReference type="SAM" id="MobiDB-lite"/>
    </source>
</evidence>
<feature type="region of interest" description="Disordered" evidence="1">
    <location>
        <begin position="1"/>
        <end position="121"/>
    </location>
</feature>
<keyword evidence="3" id="KW-1185">Reference proteome</keyword>
<sequence>MQIPTSVLSSNYDTSSLRRGGQQSAVSDFQADTKPMPDQAMAAEADGSVAESVSAPESSQFSPVASAPQAEAAANSNAFVPSEPFTSSGNSMTDQYLQVANETPMSMTSQDPSLFGVDEYV</sequence>
<reference evidence="2 3" key="1">
    <citation type="submission" date="2019-03" db="EMBL/GenBank/DDBJ databases">
        <title>Genomic Encyclopedia of Archaeal and Bacterial Type Strains, Phase II (KMG-II): from individual species to whole genera.</title>
        <authorList>
            <person name="Goeker M."/>
        </authorList>
    </citation>
    <scope>NUCLEOTIDE SEQUENCE [LARGE SCALE GENOMIC DNA]</scope>
    <source>
        <strain evidence="2 3">DSM 15388</strain>
    </source>
</reference>
<proteinExistence type="predicted"/>
<feature type="compositionally biased region" description="Low complexity" evidence="1">
    <location>
        <begin position="48"/>
        <end position="78"/>
    </location>
</feature>
<organism evidence="2 3">
    <name type="scientific">Reinekea marinisedimentorum</name>
    <dbReference type="NCBI Taxonomy" id="230495"/>
    <lineage>
        <taxon>Bacteria</taxon>
        <taxon>Pseudomonadati</taxon>
        <taxon>Pseudomonadota</taxon>
        <taxon>Gammaproteobacteria</taxon>
        <taxon>Oceanospirillales</taxon>
        <taxon>Saccharospirillaceae</taxon>
        <taxon>Reinekea</taxon>
    </lineage>
</organism>
<dbReference type="EMBL" id="SLZR01000006">
    <property type="protein sequence ID" value="TCS41351.1"/>
    <property type="molecule type" value="Genomic_DNA"/>
</dbReference>
<gene>
    <name evidence="2" type="ORF">BCF53_10682</name>
</gene>
<accession>A0A4V6NY35</accession>
<evidence type="ECO:0000313" key="2">
    <source>
        <dbReference type="EMBL" id="TCS41351.1"/>
    </source>
</evidence>
<name>A0A4V6NY35_9GAMM</name>
<protein>
    <submittedName>
        <fullName evidence="2">Uncharacterized protein</fullName>
    </submittedName>
</protein>
<evidence type="ECO:0000313" key="3">
    <source>
        <dbReference type="Proteomes" id="UP000295793"/>
    </source>
</evidence>